<dbReference type="GeneID" id="6015235"/>
<dbReference type="VEuPathDB" id="FungiDB:CC1G_07833"/>
<dbReference type="OMA" id="NEVTCWI"/>
<dbReference type="Proteomes" id="UP000001861">
    <property type="component" value="Unassembled WGS sequence"/>
</dbReference>
<dbReference type="EMBL" id="AACS02000004">
    <property type="protein sequence ID" value="EAU83151.2"/>
    <property type="molecule type" value="Genomic_DNA"/>
</dbReference>
<dbReference type="InterPro" id="IPR057678">
    <property type="entry name" value="DUF7918"/>
</dbReference>
<comment type="caution">
    <text evidence="3">The sequence shown here is derived from an EMBL/GenBank/DDBJ whole genome shotgun (WGS) entry which is preliminary data.</text>
</comment>
<feature type="compositionally biased region" description="Pro residues" evidence="1">
    <location>
        <begin position="216"/>
        <end position="225"/>
    </location>
</feature>
<gene>
    <name evidence="3" type="ORF">CC1G_07833</name>
</gene>
<name>A8P3Z5_COPC7</name>
<evidence type="ECO:0000256" key="1">
    <source>
        <dbReference type="SAM" id="MobiDB-lite"/>
    </source>
</evidence>
<organism evidence="3 4">
    <name type="scientific">Coprinopsis cinerea (strain Okayama-7 / 130 / ATCC MYA-4618 / FGSC 9003)</name>
    <name type="common">Inky cap fungus</name>
    <name type="synonym">Hormographiella aspergillata</name>
    <dbReference type="NCBI Taxonomy" id="240176"/>
    <lineage>
        <taxon>Eukaryota</taxon>
        <taxon>Fungi</taxon>
        <taxon>Dikarya</taxon>
        <taxon>Basidiomycota</taxon>
        <taxon>Agaricomycotina</taxon>
        <taxon>Agaricomycetes</taxon>
        <taxon>Agaricomycetidae</taxon>
        <taxon>Agaricales</taxon>
        <taxon>Agaricineae</taxon>
        <taxon>Psathyrellaceae</taxon>
        <taxon>Coprinopsis</taxon>
    </lineage>
</organism>
<dbReference type="HOGENOM" id="CLU_060356_3_1_1"/>
<keyword evidence="4" id="KW-1185">Reference proteome</keyword>
<protein>
    <recommendedName>
        <fullName evidence="2">DUF7918 domain-containing protein</fullName>
    </recommendedName>
</protein>
<feature type="region of interest" description="Disordered" evidence="1">
    <location>
        <begin position="210"/>
        <end position="246"/>
    </location>
</feature>
<dbReference type="InParanoid" id="A8P3Z5"/>
<dbReference type="OrthoDB" id="3364132at2759"/>
<feature type="domain" description="DUF7918" evidence="2">
    <location>
        <begin position="6"/>
        <end position="209"/>
    </location>
</feature>
<dbReference type="RefSeq" id="XP_001838642.2">
    <property type="nucleotide sequence ID" value="XM_001838590.2"/>
</dbReference>
<evidence type="ECO:0000313" key="4">
    <source>
        <dbReference type="Proteomes" id="UP000001861"/>
    </source>
</evidence>
<proteinExistence type="predicted"/>
<dbReference type="Pfam" id="PF25534">
    <property type="entry name" value="DUF7918"/>
    <property type="match status" value="1"/>
</dbReference>
<dbReference type="STRING" id="240176.A8P3Z5"/>
<accession>A8P3Z5</accession>
<sequence>MPEVLGFRISVEMEGRELPEYKEEVDYSSGIPVATCWIPSEAGKTFQVNVRPPPVRSSHWSFVVSLDGMCAVMRNTLLFRDAPNDRLSLAEEVIGNGLSRTFKFSNIQLTDDDSMLNSRAADKIGEIGLSLSSVTGCIPIFNPRYSNLQAAGRMHEKSKKGLAHCVQPGEVRQTGQLSWYQTFGQQHEATILFKYRNLDILVAQGIAPRHALPEPNRQPSPPPRAPAAQRNASAGPSNPRKRKSSPIRIEIDIDEEIRLIEEEKELEARLAAIRAKKRAKTVKVAVKSEARSNFVPGEVIDLT</sequence>
<dbReference type="AlphaFoldDB" id="A8P3Z5"/>
<evidence type="ECO:0000259" key="2">
    <source>
        <dbReference type="Pfam" id="PF25534"/>
    </source>
</evidence>
<dbReference type="PANTHER" id="PTHR36223:SF1">
    <property type="entry name" value="TRANSCRIPTION ELONGATION FACTOR EAF N-TERMINAL DOMAIN-CONTAINING PROTEIN"/>
    <property type="match status" value="1"/>
</dbReference>
<evidence type="ECO:0000313" key="3">
    <source>
        <dbReference type="EMBL" id="EAU83151.2"/>
    </source>
</evidence>
<dbReference type="eggNOG" id="ENOG502SAV6">
    <property type="taxonomic scope" value="Eukaryota"/>
</dbReference>
<reference evidence="3 4" key="1">
    <citation type="journal article" date="2010" name="Proc. Natl. Acad. Sci. U.S.A.">
        <title>Insights into evolution of multicellular fungi from the assembled chromosomes of the mushroom Coprinopsis cinerea (Coprinus cinereus).</title>
        <authorList>
            <person name="Stajich J.E."/>
            <person name="Wilke S.K."/>
            <person name="Ahren D."/>
            <person name="Au C.H."/>
            <person name="Birren B.W."/>
            <person name="Borodovsky M."/>
            <person name="Burns C."/>
            <person name="Canback B."/>
            <person name="Casselton L.A."/>
            <person name="Cheng C.K."/>
            <person name="Deng J."/>
            <person name="Dietrich F.S."/>
            <person name="Fargo D.C."/>
            <person name="Farman M.L."/>
            <person name="Gathman A.C."/>
            <person name="Goldberg J."/>
            <person name="Guigo R."/>
            <person name="Hoegger P.J."/>
            <person name="Hooker J.B."/>
            <person name="Huggins A."/>
            <person name="James T.Y."/>
            <person name="Kamada T."/>
            <person name="Kilaru S."/>
            <person name="Kodira C."/>
            <person name="Kues U."/>
            <person name="Kupfer D."/>
            <person name="Kwan H.S."/>
            <person name="Lomsadze A."/>
            <person name="Li W."/>
            <person name="Lilly W.W."/>
            <person name="Ma L.J."/>
            <person name="Mackey A.J."/>
            <person name="Manning G."/>
            <person name="Martin F."/>
            <person name="Muraguchi H."/>
            <person name="Natvig D.O."/>
            <person name="Palmerini H."/>
            <person name="Ramesh M.A."/>
            <person name="Rehmeyer C.J."/>
            <person name="Roe B.A."/>
            <person name="Shenoy N."/>
            <person name="Stanke M."/>
            <person name="Ter-Hovhannisyan V."/>
            <person name="Tunlid A."/>
            <person name="Velagapudi R."/>
            <person name="Vision T.J."/>
            <person name="Zeng Q."/>
            <person name="Zolan M.E."/>
            <person name="Pukkila P.J."/>
        </authorList>
    </citation>
    <scope>NUCLEOTIDE SEQUENCE [LARGE SCALE GENOMIC DNA]</scope>
    <source>
        <strain evidence="4">Okayama-7 / 130 / ATCC MYA-4618 / FGSC 9003</strain>
    </source>
</reference>
<dbReference type="PANTHER" id="PTHR36223">
    <property type="entry name" value="BETA-LACTAMASE-TYPE TRANSPEPTIDASE FOLD DOMAIN CONTAINING PROTEIN"/>
    <property type="match status" value="1"/>
</dbReference>
<dbReference type="KEGG" id="cci:CC1G_07833"/>